<gene>
    <name evidence="2" type="ORF">ABT58_00585</name>
</gene>
<feature type="signal peptide" evidence="1">
    <location>
        <begin position="1"/>
        <end position="22"/>
    </location>
</feature>
<keyword evidence="3" id="KW-1185">Reference proteome</keyword>
<dbReference type="OrthoDB" id="9924135at2"/>
<dbReference type="AlphaFoldDB" id="A0A0J1GTL0"/>
<dbReference type="Proteomes" id="UP000036426">
    <property type="component" value="Unassembled WGS sequence"/>
</dbReference>
<organism evidence="2 3">
    <name type="scientific">Photobacterium aphoticum</name>
    <dbReference type="NCBI Taxonomy" id="754436"/>
    <lineage>
        <taxon>Bacteria</taxon>
        <taxon>Pseudomonadati</taxon>
        <taxon>Pseudomonadota</taxon>
        <taxon>Gammaproteobacteria</taxon>
        <taxon>Vibrionales</taxon>
        <taxon>Vibrionaceae</taxon>
        <taxon>Photobacterium</taxon>
    </lineage>
</organism>
<evidence type="ECO:0000313" key="3">
    <source>
        <dbReference type="Proteomes" id="UP000036426"/>
    </source>
</evidence>
<dbReference type="EMBL" id="LDOV01000001">
    <property type="protein sequence ID" value="KLV03058.1"/>
    <property type="molecule type" value="Genomic_DNA"/>
</dbReference>
<feature type="chain" id="PRO_5005252415" description="Lipoprotein" evidence="1">
    <location>
        <begin position="23"/>
        <end position="125"/>
    </location>
</feature>
<accession>A0A0J1GTL0</accession>
<proteinExistence type="predicted"/>
<dbReference type="PROSITE" id="PS51257">
    <property type="entry name" value="PROKAR_LIPOPROTEIN"/>
    <property type="match status" value="1"/>
</dbReference>
<evidence type="ECO:0000313" key="2">
    <source>
        <dbReference type="EMBL" id="KLV03058.1"/>
    </source>
</evidence>
<protein>
    <recommendedName>
        <fullName evidence="4">Lipoprotein</fullName>
    </recommendedName>
</protein>
<evidence type="ECO:0008006" key="4">
    <source>
        <dbReference type="Google" id="ProtNLM"/>
    </source>
</evidence>
<sequence>MNKTLKTGAAALFFIFGLTACGSPVINKQTGISEQQIIFIVGEDLIDYTVSVGNIHKHKITHIDLEDDSVQVSTSADSNLQNSDVLKIIVSQGTNHLEIQNDKNETIYKNDIYLSQGQSTLVNVK</sequence>
<dbReference type="RefSeq" id="WP_047872403.1">
    <property type="nucleotide sequence ID" value="NZ_BMYC01000020.1"/>
</dbReference>
<keyword evidence="1" id="KW-0732">Signal</keyword>
<name>A0A0J1GTL0_9GAMM</name>
<reference evidence="2 3" key="1">
    <citation type="submission" date="2015-05" db="EMBL/GenBank/DDBJ databases">
        <title>Photobacterium galathea sp. nov.</title>
        <authorList>
            <person name="Machado H."/>
            <person name="Gram L."/>
        </authorList>
    </citation>
    <scope>NUCLEOTIDE SEQUENCE [LARGE SCALE GENOMIC DNA]</scope>
    <source>
        <strain evidence="2 3">DSM 25995</strain>
    </source>
</reference>
<comment type="caution">
    <text evidence="2">The sequence shown here is derived from an EMBL/GenBank/DDBJ whole genome shotgun (WGS) entry which is preliminary data.</text>
</comment>
<dbReference type="PATRIC" id="fig|754436.4.peg.126"/>
<evidence type="ECO:0000256" key="1">
    <source>
        <dbReference type="SAM" id="SignalP"/>
    </source>
</evidence>